<keyword evidence="3" id="KW-1185">Reference proteome</keyword>
<feature type="transmembrane region" description="Helical" evidence="1">
    <location>
        <begin position="12"/>
        <end position="31"/>
    </location>
</feature>
<reference evidence="2 3" key="1">
    <citation type="submission" date="2024-02" db="EMBL/GenBank/DDBJ databases">
        <title>Marinospirillum sp. MEB 164 isolated from Lonar lake sediment.</title>
        <authorList>
            <person name="Joshi A."/>
            <person name="Thite S."/>
        </authorList>
    </citation>
    <scope>NUCLEOTIDE SEQUENCE [LARGE SCALE GENOMIC DNA]</scope>
    <source>
        <strain evidence="2 3">MEB164</strain>
    </source>
</reference>
<dbReference type="RefSeq" id="WP_405339501.1">
    <property type="nucleotide sequence ID" value="NZ_JBANFI010000004.1"/>
</dbReference>
<feature type="transmembrane region" description="Helical" evidence="1">
    <location>
        <begin position="72"/>
        <end position="92"/>
    </location>
</feature>
<feature type="transmembrane region" description="Helical" evidence="1">
    <location>
        <begin position="130"/>
        <end position="147"/>
    </location>
</feature>
<keyword evidence="1" id="KW-1133">Transmembrane helix</keyword>
<feature type="transmembrane region" description="Helical" evidence="1">
    <location>
        <begin position="43"/>
        <end position="65"/>
    </location>
</feature>
<name>A0ABW8Q0G2_9GAMM</name>
<sequence length="226" mass="25005">MCALNAPWTSFILLSTLYASSLLLLSALGAASDVLFMVALSPVLLPIIFALTYIGTALVLLALFARHPGTRLGCAVIVYILVLGPALILALSDTRLALMLGRDTSFYLILANLLVIPWLALRYQTRLEGYSFLCLPVLALVLAVTWFESSASLSSRTLSSDALIHLDCEWITHRNRRSPTVSRSLLCDVEIQDQGRRLQLYGMPAASRNITQIEVRQALFQHYRLL</sequence>
<evidence type="ECO:0000313" key="2">
    <source>
        <dbReference type="EMBL" id="MFK7161127.1"/>
    </source>
</evidence>
<keyword evidence="1" id="KW-0472">Membrane</keyword>
<proteinExistence type="predicted"/>
<protein>
    <submittedName>
        <fullName evidence="2">Uncharacterized protein</fullName>
    </submittedName>
</protein>
<organism evidence="2 3">
    <name type="scientific">Marinospirillum alkalitolerans</name>
    <dbReference type="NCBI Taxonomy" id="3123374"/>
    <lineage>
        <taxon>Bacteria</taxon>
        <taxon>Pseudomonadati</taxon>
        <taxon>Pseudomonadota</taxon>
        <taxon>Gammaproteobacteria</taxon>
        <taxon>Oceanospirillales</taxon>
        <taxon>Oceanospirillaceae</taxon>
        <taxon>Marinospirillum</taxon>
    </lineage>
</organism>
<accession>A0ABW8Q0G2</accession>
<gene>
    <name evidence="2" type="ORF">V6U78_08770</name>
</gene>
<keyword evidence="1" id="KW-0812">Transmembrane</keyword>
<dbReference type="Proteomes" id="UP001621714">
    <property type="component" value="Unassembled WGS sequence"/>
</dbReference>
<feature type="transmembrane region" description="Helical" evidence="1">
    <location>
        <begin position="104"/>
        <end position="123"/>
    </location>
</feature>
<evidence type="ECO:0000256" key="1">
    <source>
        <dbReference type="SAM" id="Phobius"/>
    </source>
</evidence>
<comment type="caution">
    <text evidence="2">The sequence shown here is derived from an EMBL/GenBank/DDBJ whole genome shotgun (WGS) entry which is preliminary data.</text>
</comment>
<dbReference type="EMBL" id="JBANFI010000004">
    <property type="protein sequence ID" value="MFK7161127.1"/>
    <property type="molecule type" value="Genomic_DNA"/>
</dbReference>
<evidence type="ECO:0000313" key="3">
    <source>
        <dbReference type="Proteomes" id="UP001621714"/>
    </source>
</evidence>